<gene>
    <name evidence="8" type="primary">cbiM</name>
    <name evidence="8" type="ORF">ENR64_16265</name>
</gene>
<feature type="transmembrane region" description="Helical" evidence="7">
    <location>
        <begin position="6"/>
        <end position="28"/>
    </location>
</feature>
<dbReference type="AlphaFoldDB" id="A0A7C3PQB6"/>
<feature type="transmembrane region" description="Helical" evidence="7">
    <location>
        <begin position="178"/>
        <end position="204"/>
    </location>
</feature>
<name>A0A7C3PQB6_9CYAN</name>
<keyword evidence="5 7" id="KW-1133">Transmembrane helix</keyword>
<dbReference type="Pfam" id="PF01891">
    <property type="entry name" value="CbiM"/>
    <property type="match status" value="1"/>
</dbReference>
<feature type="transmembrane region" description="Helical" evidence="7">
    <location>
        <begin position="73"/>
        <end position="92"/>
    </location>
</feature>
<feature type="transmembrane region" description="Helical" evidence="7">
    <location>
        <begin position="143"/>
        <end position="166"/>
    </location>
</feature>
<reference evidence="8" key="1">
    <citation type="journal article" date="2020" name="mSystems">
        <title>Genome- and Community-Level Interaction Insights into Carbon Utilization and Element Cycling Functions of Hydrothermarchaeota in Hydrothermal Sediment.</title>
        <authorList>
            <person name="Zhou Z."/>
            <person name="Liu Y."/>
            <person name="Xu W."/>
            <person name="Pan J."/>
            <person name="Luo Z.H."/>
            <person name="Li M."/>
        </authorList>
    </citation>
    <scope>NUCLEOTIDE SEQUENCE [LARGE SCALE GENOMIC DNA]</scope>
    <source>
        <strain evidence="8">SpSt-418</strain>
    </source>
</reference>
<dbReference type="Gene3D" id="1.10.1760.20">
    <property type="match status" value="1"/>
</dbReference>
<organism evidence="8">
    <name type="scientific">Oscillatoriales cyanobacterium SpSt-418</name>
    <dbReference type="NCBI Taxonomy" id="2282169"/>
    <lineage>
        <taxon>Bacteria</taxon>
        <taxon>Bacillati</taxon>
        <taxon>Cyanobacteriota</taxon>
        <taxon>Cyanophyceae</taxon>
        <taxon>Oscillatoriophycideae</taxon>
        <taxon>Oscillatoriales</taxon>
    </lineage>
</organism>
<evidence type="ECO:0000313" key="8">
    <source>
        <dbReference type="EMBL" id="HFM99277.1"/>
    </source>
</evidence>
<evidence type="ECO:0000256" key="7">
    <source>
        <dbReference type="SAM" id="Phobius"/>
    </source>
</evidence>
<dbReference type="EMBL" id="DSRU01000233">
    <property type="protein sequence ID" value="HFM99277.1"/>
    <property type="molecule type" value="Genomic_DNA"/>
</dbReference>
<evidence type="ECO:0000256" key="6">
    <source>
        <dbReference type="ARBA" id="ARBA00023136"/>
    </source>
</evidence>
<feature type="transmembrane region" description="Helical" evidence="7">
    <location>
        <begin position="40"/>
        <end position="61"/>
    </location>
</feature>
<dbReference type="GO" id="GO:0005886">
    <property type="term" value="C:plasma membrane"/>
    <property type="evidence" value="ECO:0007669"/>
    <property type="project" value="UniProtKB-SubCell"/>
</dbReference>
<evidence type="ECO:0000256" key="4">
    <source>
        <dbReference type="ARBA" id="ARBA00022692"/>
    </source>
</evidence>
<keyword evidence="2" id="KW-0813">Transport</keyword>
<proteinExistence type="predicted"/>
<feature type="transmembrane region" description="Helical" evidence="7">
    <location>
        <begin position="104"/>
        <end position="123"/>
    </location>
</feature>
<protein>
    <submittedName>
        <fullName evidence="8">Cobalt transporter CbiM</fullName>
    </submittedName>
</protein>
<evidence type="ECO:0000256" key="3">
    <source>
        <dbReference type="ARBA" id="ARBA00022475"/>
    </source>
</evidence>
<keyword evidence="3" id="KW-1003">Cell membrane</keyword>
<evidence type="ECO:0000256" key="1">
    <source>
        <dbReference type="ARBA" id="ARBA00004651"/>
    </source>
</evidence>
<dbReference type="PANTHER" id="PTHR34229:SF1">
    <property type="entry name" value="METAL TRANSPORT PROTEIN HI_1621-RELATED"/>
    <property type="match status" value="1"/>
</dbReference>
<dbReference type="InterPro" id="IPR002751">
    <property type="entry name" value="CbiM/NikMN"/>
</dbReference>
<comment type="subcellular location">
    <subcellularLocation>
        <location evidence="1">Cell membrane</location>
        <topology evidence="1">Multi-pass membrane protein</topology>
    </subcellularLocation>
</comment>
<dbReference type="NCBIfam" id="NF004906">
    <property type="entry name" value="PRK06265.2-1"/>
    <property type="match status" value="1"/>
</dbReference>
<dbReference type="GO" id="GO:0000041">
    <property type="term" value="P:transition metal ion transport"/>
    <property type="evidence" value="ECO:0007669"/>
    <property type="project" value="InterPro"/>
</dbReference>
<evidence type="ECO:0000256" key="2">
    <source>
        <dbReference type="ARBA" id="ARBA00022448"/>
    </source>
</evidence>
<evidence type="ECO:0000256" key="5">
    <source>
        <dbReference type="ARBA" id="ARBA00022989"/>
    </source>
</evidence>
<dbReference type="PANTHER" id="PTHR34229">
    <property type="entry name" value="METAL TRANSPORT PROTEIN HI_1621-RELATED"/>
    <property type="match status" value="1"/>
</dbReference>
<keyword evidence="4 7" id="KW-0812">Transmembrane</keyword>
<sequence length="216" mass="22739">MHIADGMVPAQFCIGGYAATGLLSWVCLRQINRVSDPAQGIPKAALLTATFFVASLLHIPIPPASVHLVLNGLLGVVLGYYAFLAVLIGLFFQAIMFGHGGLSTLGINAIIMGLPALLAALIFRSGLWLLRSFPNRWAMGISAFFGGAIALILAVSLFAVLAVLGLPGGVDAIAERTAIFALVTAHLPLAVIEGAFTTLVVLFLDQVKPDLLKHTW</sequence>
<keyword evidence="6 7" id="KW-0472">Membrane</keyword>
<accession>A0A7C3PQB6</accession>
<comment type="caution">
    <text evidence="8">The sequence shown here is derived from an EMBL/GenBank/DDBJ whole genome shotgun (WGS) entry which is preliminary data.</text>
</comment>